<dbReference type="Pfam" id="PF10366">
    <property type="entry name" value="Vps39_1"/>
    <property type="match status" value="1"/>
</dbReference>
<evidence type="ECO:0000256" key="1">
    <source>
        <dbReference type="PROSITE-ProRule" id="PRU01006"/>
    </source>
</evidence>
<feature type="region of interest" description="Disordered" evidence="2">
    <location>
        <begin position="1073"/>
        <end position="1096"/>
    </location>
</feature>
<keyword evidence="6" id="KW-1185">Reference proteome</keyword>
<dbReference type="Proteomes" id="UP000824469">
    <property type="component" value="Unassembled WGS sequence"/>
</dbReference>
<dbReference type="InterPro" id="IPR032914">
    <property type="entry name" value="Vam6/VPS39/TRAP1"/>
</dbReference>
<dbReference type="GO" id="GO:0006914">
    <property type="term" value="P:autophagy"/>
    <property type="evidence" value="ECO:0007669"/>
    <property type="project" value="TreeGrafter"/>
</dbReference>
<dbReference type="PANTHER" id="PTHR12894:SF27">
    <property type="entry name" value="TRANSFORMING GROWTH FACTOR-BETA RECEPTOR-ASSOCIATED PROTEIN 1"/>
    <property type="match status" value="1"/>
</dbReference>
<dbReference type="AlphaFoldDB" id="A0AA38LAG2"/>
<sequence>MQGKLGRSLEVLALTVEKRVEVRTIKEEATPKSLMFRYKALLEKVWDALPFVEFVELETKRVGIDTRSKTQTTGKGAALHKDTTREGFDTTHEERFEGKGAMEDEDSTLTPIVVPESQQYEVINDHRLVNIDDILACDESRVEKKYDEQEGEEKEEVGNHFPNRHNNSQLAGMFITSANKESMGKEWTEGIQYLFGNVLEKGTLQFDLSKSHRDIPSTFEQGMEVVQQGKTPIIEGAKAKGDESVVERPRNKHISDLLLPSLPSHGANHHNQFDTNMGKMWSTLSSKGSVRLEETLYEGQDSGKALDVVGGLLLIAVKRRSFDGNCNPNKKQEVTQVKHRQMWKEKIPSGEETMPRKIADLNSEILSHRQPTFHMWLTHGSMKMEELERMEWMGNVLTIICGTHHPSQVKGLLHDQRVTILVENGNTHQFIEEEFARRMGPNKARYKGYIVTITYGTSLLFTRKILQLTIPMETEAHIVLGAQELQTLGEFTLKIHKRGLKLQQNEEVRIHEIRNGKCRHVEQGRTDFIYLPAVGKGLIIADNSRKNVANNIMRRYGKYLFDNESYEESMQQFLASTLDINAILCLYPSLTFPKSSNDSSSEHIFESSSGTLSEHLTKTFFNALDEAEGASLSLDEEKSKCSNGKLNRNSLTALIKFLLKRRKTIIGKAAAEDTDEVVAAVVENASSSVDSWRSSSSIKHTSISKGSRDAREKATILDTVLVQCLLLTGQSSGALELLGGPNYCDVKICEEFMVQRGHYLELIELYNYNEMHREALKLLNQLVADSSSLPVPLADTQKIGPEAIIEYLKPLGGLDPALVLDCSTWILGACPQQTMELFSSTDPPLPPNLVSSYLKQQAPHMQVTYLEHMLATHGNALSSSLQNELLQIYLAKVLDEYADLKAQEKWNERQNSTVRQKLLAALGKTSGYNAEVLLKCLPSDALYEERAFLLGKMERHQLALTLYAHKLREPELALGYCDLIYNTATSVMSAKNTSSQVTSQVHNPGQKTTLNIYLTLLQVYLNPQTSKNEFDQTIAVFNSSKEPATYKIGPAHKAKGHMSKNVVEIIERIEDPRQSLSGTRNDSAPESERSDGEESFETVTSIEGNMLDEAINLLCRRWDRINGAEALRLLPSDIKLQLLLPFLEPLLKKSSEARRNLSVIKSLRHSENLQVKDELYKNRKRVVQISGESNCSLCNKRIASSVFAVYPNGTTVVHFVCFRDSQTVKAVTAAPTMRVS</sequence>
<evidence type="ECO:0000313" key="6">
    <source>
        <dbReference type="Proteomes" id="UP000824469"/>
    </source>
</evidence>
<gene>
    <name evidence="5" type="ORF">KI387_028422</name>
</gene>
<dbReference type="InterPro" id="IPR019453">
    <property type="entry name" value="VPS39/TGFA1_Znf"/>
</dbReference>
<name>A0AA38LAG2_TAXCH</name>
<dbReference type="Pfam" id="PF10367">
    <property type="entry name" value="zf-Vps39_C"/>
    <property type="match status" value="1"/>
</dbReference>
<dbReference type="GO" id="GO:0006886">
    <property type="term" value="P:intracellular protein transport"/>
    <property type="evidence" value="ECO:0007669"/>
    <property type="project" value="UniProtKB-UniRule"/>
</dbReference>
<feature type="compositionally biased region" description="Polar residues" evidence="2">
    <location>
        <begin position="1074"/>
        <end position="1084"/>
    </location>
</feature>
<dbReference type="GO" id="GO:0005737">
    <property type="term" value="C:cytoplasm"/>
    <property type="evidence" value="ECO:0007669"/>
    <property type="project" value="TreeGrafter"/>
</dbReference>
<reference evidence="5 6" key="1">
    <citation type="journal article" date="2021" name="Nat. Plants">
        <title>The Taxus genome provides insights into paclitaxel biosynthesis.</title>
        <authorList>
            <person name="Xiong X."/>
            <person name="Gou J."/>
            <person name="Liao Q."/>
            <person name="Li Y."/>
            <person name="Zhou Q."/>
            <person name="Bi G."/>
            <person name="Li C."/>
            <person name="Du R."/>
            <person name="Wang X."/>
            <person name="Sun T."/>
            <person name="Guo L."/>
            <person name="Liang H."/>
            <person name="Lu P."/>
            <person name="Wu Y."/>
            <person name="Zhang Z."/>
            <person name="Ro D.K."/>
            <person name="Shang Y."/>
            <person name="Huang S."/>
            <person name="Yan J."/>
        </authorList>
    </citation>
    <scope>NUCLEOTIDE SEQUENCE [LARGE SCALE GENOMIC DNA]</scope>
    <source>
        <strain evidence="5">Ta-2019</strain>
    </source>
</reference>
<feature type="domain" description="Vacuolar sorting protein 39/Transforming growth factor beta receptor-associated" evidence="3">
    <location>
        <begin position="717"/>
        <end position="827"/>
    </location>
</feature>
<dbReference type="PANTHER" id="PTHR12894">
    <property type="entry name" value="CNH DOMAIN CONTAINING"/>
    <property type="match status" value="1"/>
</dbReference>
<organism evidence="5 6">
    <name type="scientific">Taxus chinensis</name>
    <name type="common">Chinese yew</name>
    <name type="synonym">Taxus wallichiana var. chinensis</name>
    <dbReference type="NCBI Taxonomy" id="29808"/>
    <lineage>
        <taxon>Eukaryota</taxon>
        <taxon>Viridiplantae</taxon>
        <taxon>Streptophyta</taxon>
        <taxon>Embryophyta</taxon>
        <taxon>Tracheophyta</taxon>
        <taxon>Spermatophyta</taxon>
        <taxon>Pinopsida</taxon>
        <taxon>Pinidae</taxon>
        <taxon>Conifers II</taxon>
        <taxon>Cupressales</taxon>
        <taxon>Taxaceae</taxon>
        <taxon>Taxus</taxon>
    </lineage>
</organism>
<feature type="domain" description="Vacuolar sorting protein 39/Transforming growth factor beta receptor-associated zinc finger" evidence="4">
    <location>
        <begin position="1180"/>
        <end position="1220"/>
    </location>
</feature>
<proteinExistence type="predicted"/>
<dbReference type="GO" id="GO:0034058">
    <property type="term" value="P:endosomal vesicle fusion"/>
    <property type="evidence" value="ECO:0007669"/>
    <property type="project" value="TreeGrafter"/>
</dbReference>
<evidence type="ECO:0000313" key="5">
    <source>
        <dbReference type="EMBL" id="KAH9313387.1"/>
    </source>
</evidence>
<evidence type="ECO:0008006" key="7">
    <source>
        <dbReference type="Google" id="ProtNLM"/>
    </source>
</evidence>
<dbReference type="InterPro" id="IPR019452">
    <property type="entry name" value="VPS39/TGF_beta_rcpt-assoc_1"/>
</dbReference>
<comment type="caution">
    <text evidence="5">The sequence shown here is derived from an EMBL/GenBank/DDBJ whole genome shotgun (WGS) entry which is preliminary data.</text>
</comment>
<dbReference type="PROSITE" id="PS50236">
    <property type="entry name" value="CHCR"/>
    <property type="match status" value="1"/>
</dbReference>
<dbReference type="EMBL" id="JAHRHJ020000006">
    <property type="protein sequence ID" value="KAH9313387.1"/>
    <property type="molecule type" value="Genomic_DNA"/>
</dbReference>
<evidence type="ECO:0000259" key="3">
    <source>
        <dbReference type="Pfam" id="PF10366"/>
    </source>
</evidence>
<feature type="region of interest" description="Disordered" evidence="2">
    <location>
        <begin position="143"/>
        <end position="165"/>
    </location>
</feature>
<feature type="repeat" description="CHCR" evidence="1">
    <location>
        <begin position="837"/>
        <end position="1009"/>
    </location>
</feature>
<dbReference type="InterPro" id="IPR000547">
    <property type="entry name" value="Clathrin_H-chain/VPS_repeat"/>
</dbReference>
<dbReference type="GO" id="GO:0016020">
    <property type="term" value="C:membrane"/>
    <property type="evidence" value="ECO:0007669"/>
    <property type="project" value="TreeGrafter"/>
</dbReference>
<evidence type="ECO:0000256" key="2">
    <source>
        <dbReference type="SAM" id="MobiDB-lite"/>
    </source>
</evidence>
<evidence type="ECO:0000259" key="4">
    <source>
        <dbReference type="Pfam" id="PF10367"/>
    </source>
</evidence>
<accession>A0AA38LAG2</accession>
<protein>
    <recommendedName>
        <fullName evidence="7">Vam6/Vps39-like protein</fullName>
    </recommendedName>
</protein>